<reference evidence="2" key="2">
    <citation type="submission" date="2021-01" db="UniProtKB">
        <authorList>
            <consortium name="EnsemblPlants"/>
        </authorList>
    </citation>
    <scope>IDENTIFICATION</scope>
</reference>
<keyword evidence="1" id="KW-0812">Transmembrane</keyword>
<dbReference type="EnsemblPlants" id="QL07p035396:mrna">
    <property type="protein sequence ID" value="QL07p035396:mrna:CDS:2"/>
    <property type="gene ID" value="QL07p035396"/>
</dbReference>
<protein>
    <submittedName>
        <fullName evidence="2">Uncharacterized protein</fullName>
    </submittedName>
</protein>
<keyword evidence="3" id="KW-1185">Reference proteome</keyword>
<reference evidence="2 3" key="1">
    <citation type="journal article" date="2016" name="G3 (Bethesda)">
        <title>First Draft Assembly and Annotation of the Genome of a California Endemic Oak Quercus lobata Nee (Fagaceae).</title>
        <authorList>
            <person name="Sork V.L."/>
            <person name="Fitz-Gibbon S.T."/>
            <person name="Puiu D."/>
            <person name="Crepeau M."/>
            <person name="Gugger P.F."/>
            <person name="Sherman R."/>
            <person name="Stevens K."/>
            <person name="Langley C.H."/>
            <person name="Pellegrini M."/>
            <person name="Salzberg S.L."/>
        </authorList>
    </citation>
    <scope>NUCLEOTIDE SEQUENCE [LARGE SCALE GENOMIC DNA]</scope>
    <source>
        <strain evidence="2 3">cv. SW786</strain>
    </source>
</reference>
<proteinExistence type="predicted"/>
<organism evidence="2 3">
    <name type="scientific">Quercus lobata</name>
    <name type="common">Valley oak</name>
    <dbReference type="NCBI Taxonomy" id="97700"/>
    <lineage>
        <taxon>Eukaryota</taxon>
        <taxon>Viridiplantae</taxon>
        <taxon>Streptophyta</taxon>
        <taxon>Embryophyta</taxon>
        <taxon>Tracheophyta</taxon>
        <taxon>Spermatophyta</taxon>
        <taxon>Magnoliopsida</taxon>
        <taxon>eudicotyledons</taxon>
        <taxon>Gunneridae</taxon>
        <taxon>Pentapetalae</taxon>
        <taxon>rosids</taxon>
        <taxon>fabids</taxon>
        <taxon>Fagales</taxon>
        <taxon>Fagaceae</taxon>
        <taxon>Quercus</taxon>
    </lineage>
</organism>
<dbReference type="FunCoup" id="A0A7N2M5Y3">
    <property type="interactions" value="42"/>
</dbReference>
<dbReference type="OMA" id="YEPPEEW"/>
<evidence type="ECO:0000256" key="1">
    <source>
        <dbReference type="SAM" id="Phobius"/>
    </source>
</evidence>
<keyword evidence="1" id="KW-0472">Membrane</keyword>
<dbReference type="RefSeq" id="XP_030924934.1">
    <property type="nucleotide sequence ID" value="XM_031069074.1"/>
</dbReference>
<dbReference type="PANTHER" id="PTHR33782:SF13">
    <property type="entry name" value="BY GENSCAN AND GENEFINDER"/>
    <property type="match status" value="1"/>
</dbReference>
<name>A0A7N2M5Y3_QUELO</name>
<dbReference type="PANTHER" id="PTHR33782">
    <property type="entry name" value="OS01G0121600 PROTEIN"/>
    <property type="match status" value="1"/>
</dbReference>
<accession>A0A7N2M5Y3</accession>
<dbReference type="Gramene" id="QL07p035396:mrna">
    <property type="protein sequence ID" value="QL07p035396:mrna:CDS:2"/>
    <property type="gene ID" value="QL07p035396"/>
</dbReference>
<dbReference type="EMBL" id="LRBV02000007">
    <property type="status" value="NOT_ANNOTATED_CDS"/>
    <property type="molecule type" value="Genomic_DNA"/>
</dbReference>
<dbReference type="AlphaFoldDB" id="A0A7N2M5Y3"/>
<dbReference type="InParanoid" id="A0A7N2M5Y3"/>
<evidence type="ECO:0000313" key="2">
    <source>
        <dbReference type="EnsemblPlants" id="QL07p035396:mrna:CDS:2"/>
    </source>
</evidence>
<keyword evidence="1" id="KW-1133">Transmembrane helix</keyword>
<gene>
    <name evidence="2" type="primary">LOC115951964</name>
</gene>
<feature type="transmembrane region" description="Helical" evidence="1">
    <location>
        <begin position="118"/>
        <end position="142"/>
    </location>
</feature>
<dbReference type="OrthoDB" id="672819at2759"/>
<dbReference type="GeneID" id="115951964"/>
<dbReference type="Proteomes" id="UP000594261">
    <property type="component" value="Chromosome 7"/>
</dbReference>
<evidence type="ECO:0000313" key="3">
    <source>
        <dbReference type="Proteomes" id="UP000594261"/>
    </source>
</evidence>
<sequence>METTSLLSSVLPIQPIPFSKSECKSVRFLHGRGSSLAMVFAARRDSYEPADYNGGCLVDESMIILRKRIHEMKMIERNYEPPEDWMEWEKQYYTCYDEYICTLVGLLQSHLMNTRPSLALGMLALITMSVPVSTVMVVHHFMEVANGVFSAIHLG</sequence>
<dbReference type="KEGG" id="qlo:115951964"/>